<name>A0A0N4XHK5_NIPBR</name>
<dbReference type="WBParaSite" id="NBR_0000200701-mRNA-1">
    <property type="protein sequence ID" value="NBR_0000200701-mRNA-1"/>
    <property type="gene ID" value="NBR_0000200701"/>
</dbReference>
<evidence type="ECO:0000313" key="3">
    <source>
        <dbReference type="Proteomes" id="UP000271162"/>
    </source>
</evidence>
<dbReference type="AlphaFoldDB" id="A0A0N4XHK5"/>
<feature type="compositionally biased region" description="Low complexity" evidence="1">
    <location>
        <begin position="33"/>
        <end position="46"/>
    </location>
</feature>
<dbReference type="Proteomes" id="UP000271162">
    <property type="component" value="Unassembled WGS sequence"/>
</dbReference>
<organism evidence="4">
    <name type="scientific">Nippostrongylus brasiliensis</name>
    <name type="common">Rat hookworm</name>
    <dbReference type="NCBI Taxonomy" id="27835"/>
    <lineage>
        <taxon>Eukaryota</taxon>
        <taxon>Metazoa</taxon>
        <taxon>Ecdysozoa</taxon>
        <taxon>Nematoda</taxon>
        <taxon>Chromadorea</taxon>
        <taxon>Rhabditida</taxon>
        <taxon>Rhabditina</taxon>
        <taxon>Rhabditomorpha</taxon>
        <taxon>Strongyloidea</taxon>
        <taxon>Heligmosomidae</taxon>
        <taxon>Nippostrongylus</taxon>
    </lineage>
</organism>
<evidence type="ECO:0000256" key="1">
    <source>
        <dbReference type="SAM" id="MobiDB-lite"/>
    </source>
</evidence>
<evidence type="ECO:0000313" key="4">
    <source>
        <dbReference type="WBParaSite" id="NBR_0000200701-mRNA-1"/>
    </source>
</evidence>
<dbReference type="EMBL" id="UYSL01001985">
    <property type="protein sequence ID" value="VDL65597.1"/>
    <property type="molecule type" value="Genomic_DNA"/>
</dbReference>
<gene>
    <name evidence="2" type="ORF">NBR_LOCUS2008</name>
</gene>
<sequence>MDLQALTLSPTQELLPYSPLFDAKEEPALQPQESAAPSEVEAAAPPDNRFMEIREQARSPSVEPEMAV</sequence>
<proteinExistence type="predicted"/>
<protein>
    <submittedName>
        <fullName evidence="4">Signal recognition particle-docking protein FtsY</fullName>
    </submittedName>
</protein>
<reference evidence="4" key="1">
    <citation type="submission" date="2017-02" db="UniProtKB">
        <authorList>
            <consortium name="WormBaseParasite"/>
        </authorList>
    </citation>
    <scope>IDENTIFICATION</scope>
</reference>
<accession>A0A0N4XHK5</accession>
<keyword evidence="3" id="KW-1185">Reference proteome</keyword>
<feature type="region of interest" description="Disordered" evidence="1">
    <location>
        <begin position="17"/>
        <end position="68"/>
    </location>
</feature>
<reference evidence="2 3" key="2">
    <citation type="submission" date="2018-11" db="EMBL/GenBank/DDBJ databases">
        <authorList>
            <consortium name="Pathogen Informatics"/>
        </authorList>
    </citation>
    <scope>NUCLEOTIDE SEQUENCE [LARGE SCALE GENOMIC DNA]</scope>
</reference>
<evidence type="ECO:0000313" key="2">
    <source>
        <dbReference type="EMBL" id="VDL65597.1"/>
    </source>
</evidence>